<organism evidence="1 2">
    <name type="scientific">Candidatus Brocadia fulgida</name>
    <dbReference type="NCBI Taxonomy" id="380242"/>
    <lineage>
        <taxon>Bacteria</taxon>
        <taxon>Pseudomonadati</taxon>
        <taxon>Planctomycetota</taxon>
        <taxon>Candidatus Brocadiia</taxon>
        <taxon>Candidatus Brocadiales</taxon>
        <taxon>Candidatus Brocadiaceae</taxon>
        <taxon>Candidatus Brocadia</taxon>
    </lineage>
</organism>
<dbReference type="AlphaFoldDB" id="A0A0M2V120"/>
<comment type="caution">
    <text evidence="1">The sequence shown here is derived from an EMBL/GenBank/DDBJ whole genome shotgun (WGS) entry which is preliminary data.</text>
</comment>
<sequence>MRHVIVIGVLVVMAAVLPSFLVFGQQTSGNKRRQQDDGADSVVRLTGEHRKRVKLQNLKPGAVVDCTGAKFYLALADKNRDNNYILQIRKSIDTLVQNVEIIGDIPLTNSWNDQYHDNNSAAFSFIESHGGTLQDARITRSWDPLRAARDSNGHYTFRRVYAKDWRDDLIETDSGYPDVLIEDCLFDGGYSGYSCRQGAKARGPPMRPAAGCGPARF</sequence>
<proteinExistence type="predicted"/>
<gene>
    <name evidence="1" type="ORF">BROFUL_00431</name>
</gene>
<name>A0A0M2V120_9BACT</name>
<dbReference type="Proteomes" id="UP000034954">
    <property type="component" value="Unassembled WGS sequence"/>
</dbReference>
<evidence type="ECO:0000313" key="2">
    <source>
        <dbReference type="Proteomes" id="UP000034954"/>
    </source>
</evidence>
<dbReference type="EMBL" id="LAQJ01000057">
    <property type="protein sequence ID" value="KKO20846.1"/>
    <property type="molecule type" value="Genomic_DNA"/>
</dbReference>
<evidence type="ECO:0008006" key="3">
    <source>
        <dbReference type="Google" id="ProtNLM"/>
    </source>
</evidence>
<evidence type="ECO:0000313" key="1">
    <source>
        <dbReference type="EMBL" id="KKO20846.1"/>
    </source>
</evidence>
<reference evidence="1 2" key="1">
    <citation type="journal article" date="2013" name="BMC Microbiol.">
        <title>Identification of the type II cytochrome c maturation pathway in anammox bacteria by comparative genomics.</title>
        <authorList>
            <person name="Ferousi C."/>
            <person name="Speth D.R."/>
            <person name="Reimann J."/>
            <person name="Op den Camp H.J."/>
            <person name="Allen J.W."/>
            <person name="Keltjens J.T."/>
            <person name="Jetten M.S."/>
        </authorList>
    </citation>
    <scope>NUCLEOTIDE SEQUENCE [LARGE SCALE GENOMIC DNA]</scope>
    <source>
        <strain evidence="1">RU1</strain>
    </source>
</reference>
<keyword evidence="2" id="KW-1185">Reference proteome</keyword>
<accession>A0A0M2V120</accession>
<protein>
    <recommendedName>
        <fullName evidence="3">Right handed beta helix domain-containing protein</fullName>
    </recommendedName>
</protein>
<dbReference type="InterPro" id="IPR011050">
    <property type="entry name" value="Pectin_lyase_fold/virulence"/>
</dbReference>
<dbReference type="SUPFAM" id="SSF51126">
    <property type="entry name" value="Pectin lyase-like"/>
    <property type="match status" value="1"/>
</dbReference>